<evidence type="ECO:0000313" key="3">
    <source>
        <dbReference type="RefSeq" id="XP_026747807.1"/>
    </source>
</evidence>
<feature type="region of interest" description="Disordered" evidence="1">
    <location>
        <begin position="654"/>
        <end position="676"/>
    </location>
</feature>
<dbReference type="RefSeq" id="XP_026747808.1">
    <property type="nucleotide sequence ID" value="XM_026892007.1"/>
</dbReference>
<evidence type="ECO:0000313" key="2">
    <source>
        <dbReference type="Proteomes" id="UP000322000"/>
    </source>
</evidence>
<feature type="compositionally biased region" description="Pro residues" evidence="1">
    <location>
        <begin position="297"/>
        <end position="310"/>
    </location>
</feature>
<keyword evidence="2" id="KW-1185">Reference proteome</keyword>
<gene>
    <name evidence="3 4" type="primary">LOC113508858</name>
</gene>
<organism evidence="2 3">
    <name type="scientific">Trichoplusia ni</name>
    <name type="common">Cabbage looper</name>
    <dbReference type="NCBI Taxonomy" id="7111"/>
    <lineage>
        <taxon>Eukaryota</taxon>
        <taxon>Metazoa</taxon>
        <taxon>Ecdysozoa</taxon>
        <taxon>Arthropoda</taxon>
        <taxon>Hexapoda</taxon>
        <taxon>Insecta</taxon>
        <taxon>Pterygota</taxon>
        <taxon>Neoptera</taxon>
        <taxon>Endopterygota</taxon>
        <taxon>Lepidoptera</taxon>
        <taxon>Glossata</taxon>
        <taxon>Ditrysia</taxon>
        <taxon>Noctuoidea</taxon>
        <taxon>Noctuidae</taxon>
        <taxon>Plusiinae</taxon>
        <taxon>Trichoplusia</taxon>
    </lineage>
</organism>
<dbReference type="RefSeq" id="XP_026747807.1">
    <property type="nucleotide sequence ID" value="XM_026892006.1"/>
</dbReference>
<feature type="region of interest" description="Disordered" evidence="1">
    <location>
        <begin position="197"/>
        <end position="226"/>
    </location>
</feature>
<dbReference type="OrthoDB" id="7467572at2759"/>
<proteinExistence type="predicted"/>
<name>A0A7E5X5N6_TRINI</name>
<dbReference type="AlphaFoldDB" id="A0A7E5X5N6"/>
<dbReference type="Proteomes" id="UP000322000">
    <property type="component" value="Chromosome 3"/>
</dbReference>
<evidence type="ECO:0000313" key="4">
    <source>
        <dbReference type="RefSeq" id="XP_026747808.1"/>
    </source>
</evidence>
<accession>A0A7E5X5N6</accession>
<protein>
    <submittedName>
        <fullName evidence="3 4">Uncharacterized protein LOC113508858 isoform X1</fullName>
    </submittedName>
</protein>
<dbReference type="KEGG" id="tnl:113508858"/>
<reference evidence="3 4" key="1">
    <citation type="submission" date="2025-04" db="UniProtKB">
        <authorList>
            <consortium name="RefSeq"/>
        </authorList>
    </citation>
    <scope>IDENTIFICATION</scope>
</reference>
<feature type="compositionally biased region" description="Polar residues" evidence="1">
    <location>
        <begin position="654"/>
        <end position="674"/>
    </location>
</feature>
<dbReference type="GeneID" id="113508858"/>
<feature type="region of interest" description="Disordered" evidence="1">
    <location>
        <begin position="713"/>
        <end position="732"/>
    </location>
</feature>
<feature type="region of interest" description="Disordered" evidence="1">
    <location>
        <begin position="257"/>
        <end position="319"/>
    </location>
</feature>
<evidence type="ECO:0000256" key="1">
    <source>
        <dbReference type="SAM" id="MobiDB-lite"/>
    </source>
</evidence>
<feature type="compositionally biased region" description="Basic residues" evidence="1">
    <location>
        <begin position="198"/>
        <end position="209"/>
    </location>
</feature>
<sequence length="838" mass="94484">MAREYQKTSRSDAPEIEKVFEFRNRKNPGKYCAVCLRSERVLVDNTQFKKFISVINLEHNWKLFQPPSICYICSRQATKAYRFYCAAKFAASVNQLFLRIMRLDKTAQKDVFHKTHFEKLLRQMTAEDKMTQPSIWELELKGIRQRSSLTKSTTMMVDHQGVKVSDQDNVDIIYLEPDCDPNKFTTTILATPLQVPKGRTRGLPKRYRNKRGEGSATRSETVADEKDEVIEIRPSFRDKIEFVLTDDEDETDVKLETIDLDCEDPKTPSTPESLVEIKDDVESPLPTPSDPKRAPSDPKPTPSDPKPAPNTPNKLPAPKLVPIEKLLRPVKRTEPQFVLQQFILNPAVTTHIIDGHGQLVSDHILLPSLNNNQILPPATQPLLTMLPVPQDQNSLPVLPMSQESTNLQMVPISQNNANLQMLPQENNNSQIMNFSQANGNLQMLPQENNNMAIFKLTQANNNLQMLPGAQVNTNLSMLPIQQENTNMQIMNFTQSNGNLTMLPQENINMPIIKLSQDNNNLQVLPVSQMNTNFQMLQMTQDNSNLQMLPVAQPNCNMQVLPVSPGNANMQMLPVSQANTSLQMAQFVAANNNLPLMTIPQQANTNLQMLPVSQTNTNLQMISVSQANTNLQMISVTQANTNLKMTPVSQANTNLKMTPVSQPNTKTQMMPVSQEKTNDKIPAKVHNRQQERPNILNLPIPKDINIKILPKTTKRKSIDTQTQNNKRKSNIPENEILPIPIPQEKSSLTIVPIPPIPSNNVKVSPERKDGVDMATQCDGKVLPVKPPQPPNRTIDWEDRIPMDVISFMETTEPANVPMTMTNSSMKVYQRRSPSTRNVN</sequence>